<dbReference type="Pfam" id="PF16899">
    <property type="entry name" value="Cyclin_C_2"/>
    <property type="match status" value="1"/>
</dbReference>
<dbReference type="PANTHER" id="PTHR10026">
    <property type="entry name" value="CYCLIN"/>
    <property type="match status" value="1"/>
</dbReference>
<feature type="domain" description="Cyclin C-terminal" evidence="2">
    <location>
        <begin position="157"/>
        <end position="216"/>
    </location>
</feature>
<dbReference type="AlphaFoldDB" id="A0A4P9Y952"/>
<dbReference type="GO" id="GO:0006357">
    <property type="term" value="P:regulation of transcription by RNA polymerase II"/>
    <property type="evidence" value="ECO:0007669"/>
    <property type="project" value="InterPro"/>
</dbReference>
<dbReference type="CDD" id="cd20525">
    <property type="entry name" value="CYCLIN_CCNH_rpt2"/>
    <property type="match status" value="1"/>
</dbReference>
<gene>
    <name evidence="3" type="ORF">BJ684DRAFT_1307</name>
</gene>
<feature type="non-terminal residue" evidence="3">
    <location>
        <position position="1"/>
    </location>
</feature>
<dbReference type="Gene3D" id="1.10.472.10">
    <property type="entry name" value="Cyclin-like"/>
    <property type="match status" value="2"/>
</dbReference>
<dbReference type="PIRSF" id="PIRSF028758">
    <property type="entry name" value="Cyclin, C/H/G types"/>
    <property type="match status" value="1"/>
</dbReference>
<evidence type="ECO:0000259" key="2">
    <source>
        <dbReference type="Pfam" id="PF16899"/>
    </source>
</evidence>
<dbReference type="Proteomes" id="UP000267251">
    <property type="component" value="Unassembled WGS sequence"/>
</dbReference>
<dbReference type="EMBL" id="KZ987740">
    <property type="protein sequence ID" value="RKP15322.1"/>
    <property type="molecule type" value="Genomic_DNA"/>
</dbReference>
<proteinExistence type="predicted"/>
<dbReference type="InterPro" id="IPR036915">
    <property type="entry name" value="Cyclin-like_sf"/>
</dbReference>
<feature type="non-terminal residue" evidence="3">
    <location>
        <position position="229"/>
    </location>
</feature>
<keyword evidence="1" id="KW-0195">Cyclin</keyword>
<evidence type="ECO:0000313" key="3">
    <source>
        <dbReference type="EMBL" id="RKP15322.1"/>
    </source>
</evidence>
<dbReference type="OrthoDB" id="340962at2759"/>
<evidence type="ECO:0000256" key="1">
    <source>
        <dbReference type="ARBA" id="ARBA00023127"/>
    </source>
</evidence>
<organism evidence="3 4">
    <name type="scientific">Piptocephalis cylindrospora</name>
    <dbReference type="NCBI Taxonomy" id="1907219"/>
    <lineage>
        <taxon>Eukaryota</taxon>
        <taxon>Fungi</taxon>
        <taxon>Fungi incertae sedis</taxon>
        <taxon>Zoopagomycota</taxon>
        <taxon>Zoopagomycotina</taxon>
        <taxon>Zoopagomycetes</taxon>
        <taxon>Zoopagales</taxon>
        <taxon>Piptocephalidaceae</taxon>
        <taxon>Piptocephalis</taxon>
    </lineage>
</organism>
<name>A0A4P9Y952_9FUNG</name>
<evidence type="ECO:0000313" key="4">
    <source>
        <dbReference type="Proteomes" id="UP000267251"/>
    </source>
</evidence>
<dbReference type="SUPFAM" id="SSF47954">
    <property type="entry name" value="Cyclin-like"/>
    <property type="match status" value="2"/>
</dbReference>
<sequence>SLPPVPQPPYTQHTQHNNWRFSQEQLLKRRQDNLRASLARLASTPEQEVTLEDQLDLCSFYEGRLVTLARALKYSDAVLGTAIAFFRRFYLKHSILDHSPATLIFPCLYLSLKAEDNFIPMDQFVTKVKKSLSDGEAILAMEFCLSSSLGFQFAIRHPYRPLYGFFLNAQRHCKDRPILRRIHKEAKARVRTALLTDAPLIYSPSQIALAVLSHTIYQQGTPDLKSKYL</sequence>
<protein>
    <submittedName>
        <fullName evidence="3">Cyclin-like protein</fullName>
    </submittedName>
</protein>
<dbReference type="GO" id="GO:0016538">
    <property type="term" value="F:cyclin-dependent protein serine/threonine kinase regulator activity"/>
    <property type="evidence" value="ECO:0007669"/>
    <property type="project" value="InterPro"/>
</dbReference>
<keyword evidence="4" id="KW-1185">Reference proteome</keyword>
<dbReference type="InterPro" id="IPR031658">
    <property type="entry name" value="Cyclin_C_2"/>
</dbReference>
<dbReference type="InterPro" id="IPR043198">
    <property type="entry name" value="Cyclin/Ssn8"/>
</dbReference>
<dbReference type="CDD" id="cd20524">
    <property type="entry name" value="CYCLIN_CCNH_rpt1"/>
    <property type="match status" value="1"/>
</dbReference>
<reference evidence="4" key="1">
    <citation type="journal article" date="2018" name="Nat. Microbiol.">
        <title>Leveraging single-cell genomics to expand the fungal tree of life.</title>
        <authorList>
            <person name="Ahrendt S.R."/>
            <person name="Quandt C.A."/>
            <person name="Ciobanu D."/>
            <person name="Clum A."/>
            <person name="Salamov A."/>
            <person name="Andreopoulos B."/>
            <person name="Cheng J.F."/>
            <person name="Woyke T."/>
            <person name="Pelin A."/>
            <person name="Henrissat B."/>
            <person name="Reynolds N.K."/>
            <person name="Benny G.L."/>
            <person name="Smith M.E."/>
            <person name="James T.Y."/>
            <person name="Grigoriev I.V."/>
        </authorList>
    </citation>
    <scope>NUCLEOTIDE SEQUENCE [LARGE SCALE GENOMIC DNA]</scope>
</reference>
<accession>A0A4P9Y952</accession>